<name>A0AAD5UKD3_9FUNG</name>
<feature type="transmembrane region" description="Helical" evidence="1">
    <location>
        <begin position="148"/>
        <end position="168"/>
    </location>
</feature>
<dbReference type="Proteomes" id="UP001210925">
    <property type="component" value="Unassembled WGS sequence"/>
</dbReference>
<dbReference type="GO" id="GO:0098662">
    <property type="term" value="P:inorganic cation transmembrane transport"/>
    <property type="evidence" value="ECO:0007669"/>
    <property type="project" value="TreeGrafter"/>
</dbReference>
<dbReference type="EMBL" id="JADGKB010000011">
    <property type="protein sequence ID" value="KAJ3260454.1"/>
    <property type="molecule type" value="Genomic_DNA"/>
</dbReference>
<feature type="transmembrane region" description="Helical" evidence="1">
    <location>
        <begin position="68"/>
        <end position="89"/>
    </location>
</feature>
<protein>
    <submittedName>
        <fullName evidence="2">Sodium/hydrogen exchanger 9B2</fullName>
    </submittedName>
</protein>
<feature type="transmembrane region" description="Helical" evidence="1">
    <location>
        <begin position="328"/>
        <end position="350"/>
    </location>
</feature>
<proteinExistence type="predicted"/>
<feature type="transmembrane region" description="Helical" evidence="1">
    <location>
        <begin position="287"/>
        <end position="307"/>
    </location>
</feature>
<keyword evidence="1" id="KW-1133">Transmembrane helix</keyword>
<organism evidence="2 3">
    <name type="scientific">Boothiomyces macroporosus</name>
    <dbReference type="NCBI Taxonomy" id="261099"/>
    <lineage>
        <taxon>Eukaryota</taxon>
        <taxon>Fungi</taxon>
        <taxon>Fungi incertae sedis</taxon>
        <taxon>Chytridiomycota</taxon>
        <taxon>Chytridiomycota incertae sedis</taxon>
        <taxon>Chytridiomycetes</taxon>
        <taxon>Rhizophydiales</taxon>
        <taxon>Terramycetaceae</taxon>
        <taxon>Boothiomyces</taxon>
    </lineage>
</organism>
<dbReference type="InterPro" id="IPR051843">
    <property type="entry name" value="CPA1_transporter"/>
</dbReference>
<evidence type="ECO:0000256" key="1">
    <source>
        <dbReference type="SAM" id="Phobius"/>
    </source>
</evidence>
<feature type="transmembrane region" description="Helical" evidence="1">
    <location>
        <begin position="109"/>
        <end position="128"/>
    </location>
</feature>
<gene>
    <name evidence="2" type="primary">SLC9B2</name>
    <name evidence="2" type="ORF">HK103_000596</name>
</gene>
<keyword evidence="1" id="KW-0812">Transmembrane</keyword>
<evidence type="ECO:0000313" key="3">
    <source>
        <dbReference type="Proteomes" id="UP001210925"/>
    </source>
</evidence>
<comment type="caution">
    <text evidence="2">The sequence shown here is derived from an EMBL/GenBank/DDBJ whole genome shotgun (WGS) entry which is preliminary data.</text>
</comment>
<dbReference type="PANTHER" id="PTHR31102:SF1">
    <property type="entry name" value="CATION_H+ EXCHANGER DOMAIN-CONTAINING PROTEIN"/>
    <property type="match status" value="1"/>
</dbReference>
<keyword evidence="3" id="KW-1185">Reference proteome</keyword>
<sequence>MLGMLLSGILVRNTLPSVIIELPHSWTAVIWTIALASVVSRAGTLPILTEASVLAYVSKSAFNLPTSWAFTLAFGVATISPGVVVPLLLKLMDNGWQKSRLPPMMLAGVGMDVLLGTSGFGISLASCFGHSHEGVEQESWIIRGIEEIGMGFLLGIILGFTAFAYSRLRISENISTPLVFICSCLTMFWCKTHGFTGAASCSTFLTWSAVGNSWIKTDVESADEKLKNLWKLFKYGLFPVIGATISFDKFSFTLLVRSLLIILFSVMVKMGAAYLTAQLADLSEEEAFFIAGIWTGKASIQATLCGVALEKVHEHHLHGKPEQQYAQIVFLCLVCSIIIGVPFASIWVGIFGKDQIGPDLVDTIQEVNKEEG</sequence>
<keyword evidence="1" id="KW-0472">Membrane</keyword>
<evidence type="ECO:0000313" key="2">
    <source>
        <dbReference type="EMBL" id="KAJ3260454.1"/>
    </source>
</evidence>
<dbReference type="AlphaFoldDB" id="A0AAD5UKD3"/>
<dbReference type="PANTHER" id="PTHR31102">
    <property type="match status" value="1"/>
</dbReference>
<accession>A0AAD5UKD3</accession>
<reference evidence="2" key="1">
    <citation type="submission" date="2020-05" db="EMBL/GenBank/DDBJ databases">
        <title>Phylogenomic resolution of chytrid fungi.</title>
        <authorList>
            <person name="Stajich J.E."/>
            <person name="Amses K."/>
            <person name="Simmons R."/>
            <person name="Seto K."/>
            <person name="Myers J."/>
            <person name="Bonds A."/>
            <person name="Quandt C.A."/>
            <person name="Barry K."/>
            <person name="Liu P."/>
            <person name="Grigoriev I."/>
            <person name="Longcore J.E."/>
            <person name="James T.Y."/>
        </authorList>
    </citation>
    <scope>NUCLEOTIDE SEQUENCE</scope>
    <source>
        <strain evidence="2">PLAUS21</strain>
    </source>
</reference>
<feature type="transmembrane region" description="Helical" evidence="1">
    <location>
        <begin position="254"/>
        <end position="275"/>
    </location>
</feature>